<dbReference type="PROSITE" id="PS51202">
    <property type="entry name" value="RCK_C"/>
    <property type="match status" value="1"/>
</dbReference>
<dbReference type="InterPro" id="IPR003148">
    <property type="entry name" value="RCK_N"/>
</dbReference>
<protein>
    <submittedName>
        <fullName evidence="3">TrkA family potassium uptake protein</fullName>
    </submittedName>
</protein>
<dbReference type="EMBL" id="JBGLYH010000045">
    <property type="protein sequence ID" value="MEZ7197902.1"/>
    <property type="molecule type" value="Genomic_DNA"/>
</dbReference>
<dbReference type="PANTHER" id="PTHR43833">
    <property type="entry name" value="POTASSIUM CHANNEL PROTEIN 2-RELATED-RELATED"/>
    <property type="match status" value="1"/>
</dbReference>
<name>A0ABV4K4K5_9BACT</name>
<proteinExistence type="predicted"/>
<evidence type="ECO:0000259" key="2">
    <source>
        <dbReference type="PROSITE" id="PS51202"/>
    </source>
</evidence>
<dbReference type="Pfam" id="PF02254">
    <property type="entry name" value="TrkA_N"/>
    <property type="match status" value="1"/>
</dbReference>
<dbReference type="Pfam" id="PF02080">
    <property type="entry name" value="TrkA_C"/>
    <property type="match status" value="1"/>
</dbReference>
<feature type="domain" description="RCK N-terminal" evidence="1">
    <location>
        <begin position="1"/>
        <end position="118"/>
    </location>
</feature>
<gene>
    <name evidence="3" type="ORF">AB6M95_14190</name>
</gene>
<dbReference type="SUPFAM" id="SSF116726">
    <property type="entry name" value="TrkA C-terminal domain-like"/>
    <property type="match status" value="1"/>
</dbReference>
<evidence type="ECO:0000313" key="4">
    <source>
        <dbReference type="Proteomes" id="UP001568698"/>
    </source>
</evidence>
<dbReference type="InterPro" id="IPR036721">
    <property type="entry name" value="RCK_C_sf"/>
</dbReference>
<dbReference type="InterPro" id="IPR006037">
    <property type="entry name" value="RCK_C"/>
</dbReference>
<sequence length="220" mass="24446">MKRFAVIGLGNFGFYAAKALFEDGNEVVAMDSDKGRVQAIDAFSTEAIVIDATNRESLKALGLEQMDGVIVSTGTRISISILICLYLNEIGVKQILVKALDDDHAKILRRVGATQIIHPERDSAVRVSRSLSRPNILDFIPLAEEYDLAQVEPPREFINKNLKELNLRAKHNVHIIAIKERSPENFMLVPPADFTIKSDDILILLGKTDDIKKIKALKQG</sequence>
<evidence type="ECO:0000259" key="1">
    <source>
        <dbReference type="PROSITE" id="PS51201"/>
    </source>
</evidence>
<comment type="caution">
    <text evidence="3">The sequence shown here is derived from an EMBL/GenBank/DDBJ whole genome shotgun (WGS) entry which is preliminary data.</text>
</comment>
<dbReference type="SUPFAM" id="SSF51735">
    <property type="entry name" value="NAD(P)-binding Rossmann-fold domains"/>
    <property type="match status" value="1"/>
</dbReference>
<accession>A0ABV4K4K5</accession>
<organism evidence="3 4">
    <name type="scientific">Pseudodesulfovibrio karagichevae</name>
    <dbReference type="NCBI Taxonomy" id="3239305"/>
    <lineage>
        <taxon>Bacteria</taxon>
        <taxon>Pseudomonadati</taxon>
        <taxon>Thermodesulfobacteriota</taxon>
        <taxon>Desulfovibrionia</taxon>
        <taxon>Desulfovibrionales</taxon>
        <taxon>Desulfovibrionaceae</taxon>
    </lineage>
</organism>
<dbReference type="RefSeq" id="WP_371387402.1">
    <property type="nucleotide sequence ID" value="NZ_JBGLYH010000045.1"/>
</dbReference>
<keyword evidence="4" id="KW-1185">Reference proteome</keyword>
<dbReference type="PANTHER" id="PTHR43833:SF7">
    <property type="entry name" value="KTR SYSTEM POTASSIUM UPTAKE PROTEIN C"/>
    <property type="match status" value="1"/>
</dbReference>
<dbReference type="Gene3D" id="3.30.70.1450">
    <property type="entry name" value="Regulator of K+ conductance, C-terminal domain"/>
    <property type="match status" value="1"/>
</dbReference>
<reference evidence="3 4" key="1">
    <citation type="submission" date="2024-08" db="EMBL/GenBank/DDBJ databases">
        <title>Sulfate-reducing bacteria isolated from formation water of the oil field in Kazakhstan and description of Pseudodesulfovibrio sp.</title>
        <authorList>
            <person name="Bidzhieva S.K."/>
            <person name="Tourova T.P."/>
            <person name="Grouzdev D.S."/>
            <person name="Beletsky A.V."/>
            <person name="Sokolova D.S."/>
            <person name="Samigullina S.R."/>
            <person name="Poltaraus A.B."/>
            <person name="Avtukh A.N."/>
            <person name="Tereshina V.M."/>
            <person name="Zhaparov N.S."/>
            <person name="Mardanov A.V."/>
            <person name="Nazina T.N."/>
        </authorList>
    </citation>
    <scope>NUCLEOTIDE SEQUENCE [LARGE SCALE GENOMIC DNA]</scope>
    <source>
        <strain evidence="3 4">9FUS</strain>
    </source>
</reference>
<dbReference type="Gene3D" id="3.40.50.720">
    <property type="entry name" value="NAD(P)-binding Rossmann-like Domain"/>
    <property type="match status" value="1"/>
</dbReference>
<dbReference type="Proteomes" id="UP001568698">
    <property type="component" value="Unassembled WGS sequence"/>
</dbReference>
<dbReference type="InterPro" id="IPR036291">
    <property type="entry name" value="NAD(P)-bd_dom_sf"/>
</dbReference>
<dbReference type="PROSITE" id="PS51201">
    <property type="entry name" value="RCK_N"/>
    <property type="match status" value="1"/>
</dbReference>
<evidence type="ECO:0000313" key="3">
    <source>
        <dbReference type="EMBL" id="MEZ7197902.1"/>
    </source>
</evidence>
<dbReference type="InterPro" id="IPR050721">
    <property type="entry name" value="Trk_Ktr_HKT_K-transport"/>
</dbReference>
<feature type="domain" description="RCK C-terminal" evidence="2">
    <location>
        <begin position="134"/>
        <end position="220"/>
    </location>
</feature>